<dbReference type="Pfam" id="PF23151">
    <property type="entry name" value="NuiA_2"/>
    <property type="match status" value="1"/>
</dbReference>
<dbReference type="InterPro" id="IPR056539">
    <property type="entry name" value="NuiA-like"/>
</dbReference>
<accession>A0A6A6EHQ5</accession>
<gene>
    <name evidence="1" type="ORF">K469DRAFT_721765</name>
</gene>
<name>A0A6A6EHQ5_9PEZI</name>
<dbReference type="EMBL" id="ML994618">
    <property type="protein sequence ID" value="KAF2190843.1"/>
    <property type="molecule type" value="Genomic_DNA"/>
</dbReference>
<dbReference type="OrthoDB" id="5366485at2759"/>
<sequence>MNLQSASLAAMTKIRNRLPTHVLHSRRQIFKSSIHTPSFRHSLSDCRTQTLRPELQHATRHSSPSRSAPIPISISRAIHTTRENRMASDADYMSFLDKADQDTGAASATAQSGKKVGTKSVNTAVPKVLEGVEEYYISDSDEPFEVVSLKYDGAEVPSADELKKLLGHDEKVTSVSEKEFDRKGQYKSVVEAVNKAGSGKVQVFRVEYGSTRAEYYVVSVDSKDGRLVGLKALAVES</sequence>
<dbReference type="AlphaFoldDB" id="A0A6A6EHQ5"/>
<keyword evidence="2" id="KW-1185">Reference proteome</keyword>
<evidence type="ECO:0000313" key="2">
    <source>
        <dbReference type="Proteomes" id="UP000800200"/>
    </source>
</evidence>
<evidence type="ECO:0000313" key="1">
    <source>
        <dbReference type="EMBL" id="KAF2190843.1"/>
    </source>
</evidence>
<proteinExistence type="predicted"/>
<reference evidence="1" key="1">
    <citation type="journal article" date="2020" name="Stud. Mycol.">
        <title>101 Dothideomycetes genomes: a test case for predicting lifestyles and emergence of pathogens.</title>
        <authorList>
            <person name="Haridas S."/>
            <person name="Albert R."/>
            <person name="Binder M."/>
            <person name="Bloem J."/>
            <person name="Labutti K."/>
            <person name="Salamov A."/>
            <person name="Andreopoulos B."/>
            <person name="Baker S."/>
            <person name="Barry K."/>
            <person name="Bills G."/>
            <person name="Bluhm B."/>
            <person name="Cannon C."/>
            <person name="Castanera R."/>
            <person name="Culley D."/>
            <person name="Daum C."/>
            <person name="Ezra D."/>
            <person name="Gonzalez J."/>
            <person name="Henrissat B."/>
            <person name="Kuo A."/>
            <person name="Liang C."/>
            <person name="Lipzen A."/>
            <person name="Lutzoni F."/>
            <person name="Magnuson J."/>
            <person name="Mondo S."/>
            <person name="Nolan M."/>
            <person name="Ohm R."/>
            <person name="Pangilinan J."/>
            <person name="Park H.-J."/>
            <person name="Ramirez L."/>
            <person name="Alfaro M."/>
            <person name="Sun H."/>
            <person name="Tritt A."/>
            <person name="Yoshinaga Y."/>
            <person name="Zwiers L.-H."/>
            <person name="Turgeon B."/>
            <person name="Goodwin S."/>
            <person name="Spatafora J."/>
            <person name="Crous P."/>
            <person name="Grigoriev I."/>
        </authorList>
    </citation>
    <scope>NUCLEOTIDE SEQUENCE</scope>
    <source>
        <strain evidence="1">CBS 207.26</strain>
    </source>
</reference>
<dbReference type="PANTHER" id="PTHR42093">
    <property type="match status" value="1"/>
</dbReference>
<organism evidence="1 2">
    <name type="scientific">Zopfia rhizophila CBS 207.26</name>
    <dbReference type="NCBI Taxonomy" id="1314779"/>
    <lineage>
        <taxon>Eukaryota</taxon>
        <taxon>Fungi</taxon>
        <taxon>Dikarya</taxon>
        <taxon>Ascomycota</taxon>
        <taxon>Pezizomycotina</taxon>
        <taxon>Dothideomycetes</taxon>
        <taxon>Dothideomycetes incertae sedis</taxon>
        <taxon>Zopfiaceae</taxon>
        <taxon>Zopfia</taxon>
    </lineage>
</organism>
<dbReference type="Proteomes" id="UP000800200">
    <property type="component" value="Unassembled WGS sequence"/>
</dbReference>
<protein>
    <submittedName>
        <fullName evidence="1">Uncharacterized protein</fullName>
    </submittedName>
</protein>
<dbReference type="PANTHER" id="PTHR42093:SF1">
    <property type="match status" value="1"/>
</dbReference>
<dbReference type="Gene3D" id="3.40.1460.10">
    <property type="entry name" value="Nuclease A inhibitor-like"/>
    <property type="match status" value="1"/>
</dbReference>